<dbReference type="SUPFAM" id="SSF52402">
    <property type="entry name" value="Adenine nucleotide alpha hydrolases-like"/>
    <property type="match status" value="1"/>
</dbReference>
<accession>A0AAE9Y8V8</accession>
<name>A0AAE9Y8V8_9ACTN</name>
<dbReference type="RefSeq" id="WP_272737424.1">
    <property type="nucleotide sequence ID" value="NZ_CP116942.1"/>
</dbReference>
<dbReference type="EMBL" id="CP116942">
    <property type="protein sequence ID" value="WCO67906.1"/>
    <property type="molecule type" value="Genomic_DNA"/>
</dbReference>
<gene>
    <name evidence="1" type="ORF">PO878_04105</name>
</gene>
<keyword evidence="2" id="KW-1185">Reference proteome</keyword>
<reference evidence="1" key="1">
    <citation type="submission" date="2023-01" db="EMBL/GenBank/DDBJ databases">
        <title>The diversity of Class Acidimicrobiia in South China Sea sediment environments and the proposal of Iamia marina sp. nov., a novel species of the genus Iamia.</title>
        <authorList>
            <person name="He Y."/>
            <person name="Tian X."/>
        </authorList>
    </citation>
    <scope>NUCLEOTIDE SEQUENCE</scope>
    <source>
        <strain evidence="1">DSM 19957</strain>
    </source>
</reference>
<dbReference type="KEGG" id="ima:PO878_04105"/>
<organism evidence="1 2">
    <name type="scientific">Iamia majanohamensis</name>
    <dbReference type="NCBI Taxonomy" id="467976"/>
    <lineage>
        <taxon>Bacteria</taxon>
        <taxon>Bacillati</taxon>
        <taxon>Actinomycetota</taxon>
        <taxon>Acidimicrobiia</taxon>
        <taxon>Acidimicrobiales</taxon>
        <taxon>Iamiaceae</taxon>
        <taxon>Iamia</taxon>
    </lineage>
</organism>
<protein>
    <recommendedName>
        <fullName evidence="3">Phosphoadenosine phosphosulphate reductase domain-containing protein</fullName>
    </recommendedName>
</protein>
<dbReference type="InterPro" id="IPR014729">
    <property type="entry name" value="Rossmann-like_a/b/a_fold"/>
</dbReference>
<evidence type="ECO:0000313" key="2">
    <source>
        <dbReference type="Proteomes" id="UP001216390"/>
    </source>
</evidence>
<dbReference type="Proteomes" id="UP001216390">
    <property type="component" value="Chromosome"/>
</dbReference>
<evidence type="ECO:0000313" key="1">
    <source>
        <dbReference type="EMBL" id="WCO67906.1"/>
    </source>
</evidence>
<evidence type="ECO:0008006" key="3">
    <source>
        <dbReference type="Google" id="ProtNLM"/>
    </source>
</evidence>
<dbReference type="AlphaFoldDB" id="A0AAE9Y8V8"/>
<proteinExistence type="predicted"/>
<dbReference type="Gene3D" id="3.40.50.620">
    <property type="entry name" value="HUPs"/>
    <property type="match status" value="1"/>
</dbReference>
<sequence>MSRHLVQFSTGAGSAEVAFRVAERNDPADVVLITADTLVEDDDNWRFARDVVHALPDGVQWVRLTDGRTPMQVGRDQRVVPNNRMAVCSRVLKRDLIRAHMDANYDPEESVVYLGFDWTEEHRMAASAGPWAPWTVAAPLMDPPYRTKAQILDGLRARGIEPPRLYAAGFSHANCGGGCVRGGQAQWELLLRRLPDRYREWETEEEATRALLGKDVSILRDRRGGTAVPLPLRSFRERLEAQPSLFDNEDWGACGCGMEAAS</sequence>